<feature type="coiled-coil region" evidence="1">
    <location>
        <begin position="212"/>
        <end position="253"/>
    </location>
</feature>
<dbReference type="PANTHER" id="PTHR31962">
    <property type="entry name" value="SPHINGOLIPID LONG CHAIN BASE-RESPONSIVE PROTEIN PIL1"/>
    <property type="match status" value="1"/>
</dbReference>
<feature type="region of interest" description="Disordered" evidence="2">
    <location>
        <begin position="486"/>
        <end position="773"/>
    </location>
</feature>
<dbReference type="InterPro" id="IPR027267">
    <property type="entry name" value="AH/BAR_dom_sf"/>
</dbReference>
<dbReference type="GO" id="GO:0008289">
    <property type="term" value="F:lipid binding"/>
    <property type="evidence" value="ECO:0007669"/>
    <property type="project" value="TreeGrafter"/>
</dbReference>
<dbReference type="KEGG" id="abp:AGABI1DRAFT109426"/>
<dbReference type="InParanoid" id="K5WXX2"/>
<sequence length="1070" mass="113654">MCTNYDTPVDRKVDGLDLSGYHVPVGVEHGGDGVREHVDPFGIEQWLVGCLDLEESVTAGRGVNPVLGKVEDDIDEFVGNAGREGSPDAEDVLEGVSHALCGEQQQGGRTAMFKSAATKIAHNSTLPALAINQDLRPLQDLITAEKAVILSLQRLATDLSKASEALKSWGLGEGDDLGDILTASTTILTHFTSALSQYAAHGHSMREQLKFIRTREESLDELKRRRRNVNSKADAAEKKLNKMNMENKNFVSQTELLNKLRDEIRSLDFEIMKDEAAIADFKRSSTRMWVGLKFGGLIECCEKGVIAGEYGKLIVSEIPEDQSQPGLPRPPYLAHSRIGDLVAEAHRCVNEVRLSTVPSNSLPPQQQLPQVPHVSDSPFTSQGGYSPAPYPTQHRMTESYSDDPSRRNLVDLQSPTIPLGRFDSPVEQSPQQHQYSNSLSNAILPSSLSGGRRVDEFGSPIVEPGGGGGGGGGRFATFPVKARSGSTSAAEGAGAPYSLLATPPPDRGQSDSFSSSVAQALAATTTTTTTTTNEQIPPSKIGRFANEPAPSYEASVDLEQSKPSSGSQQSGGGGVDESNLAYMTEQEESQHASRHVHFGAADTVPQQEESLGTPSRQGQQARLARLLQNEDEEQDNSGNMRNEQLMDADAAREVALELNSPFDDSQQQQQQQPAPQTTAAAARASPPSPSSPSSSGGGVVNTTDLERAPTYTEKPISYHNQYGAPVGDAGSSWVSPPQYPLSPSSSSPQQQLPYTHESHARDYPQTPYPHQQVPPLVSAEATTPVHLYQPAGMQQSVYPAGGGGYGLREEQEQDFYNPYSEHQDVGNTGGGGGGTPPSMLLSNLPSSSPLPNVPQIQTQSSPVHGLPSGAYPPYNQPLRQQSPPPPVSPSVSISSPLGENNNGGKPRSPLYERPPNAPYMNKPDSGNRSTSSLGSLTPGGVGIGGGGGGGKISAAAFKRPSPRLGANTSMSAAGMNSTPFSNNTDTPPLRISKPRTSQQQQQQQELGEGQYDYIGAYLNEGEGGEEVGEGGERRGNVNVNVNVGAGVGTYYYDGYGGGGGGGQGKFTENK</sequence>
<dbReference type="Proteomes" id="UP000008493">
    <property type="component" value="Unassembled WGS sequence"/>
</dbReference>
<keyword evidence="4" id="KW-1185">Reference proteome</keyword>
<dbReference type="InterPro" id="IPR028245">
    <property type="entry name" value="PIL1/LSP1"/>
</dbReference>
<dbReference type="Pfam" id="PF13805">
    <property type="entry name" value="Pil1"/>
    <property type="match status" value="1"/>
</dbReference>
<feature type="compositionally biased region" description="Low complexity" evidence="2">
    <location>
        <begin position="836"/>
        <end position="850"/>
    </location>
</feature>
<dbReference type="GO" id="GO:0070941">
    <property type="term" value="P:eisosome assembly"/>
    <property type="evidence" value="ECO:0007669"/>
    <property type="project" value="TreeGrafter"/>
</dbReference>
<evidence type="ECO:0000313" key="3">
    <source>
        <dbReference type="EMBL" id="EKM75452.1"/>
    </source>
</evidence>
<dbReference type="GO" id="GO:0036286">
    <property type="term" value="C:eisosome filament"/>
    <property type="evidence" value="ECO:0007669"/>
    <property type="project" value="TreeGrafter"/>
</dbReference>
<evidence type="ECO:0000313" key="4">
    <source>
        <dbReference type="Proteomes" id="UP000008493"/>
    </source>
</evidence>
<dbReference type="OMA" id="PYTHESH"/>
<feature type="compositionally biased region" description="Low complexity" evidence="2">
    <location>
        <begin position="665"/>
        <end position="685"/>
    </location>
</feature>
<feature type="region of interest" description="Disordered" evidence="2">
    <location>
        <begin position="356"/>
        <end position="437"/>
    </location>
</feature>
<feature type="compositionally biased region" description="Low complexity" evidence="2">
    <location>
        <begin position="357"/>
        <end position="372"/>
    </location>
</feature>
<proteinExistence type="predicted"/>
<reference evidence="4" key="1">
    <citation type="journal article" date="2012" name="Proc. Natl. Acad. Sci. U.S.A.">
        <title>Genome sequence of the button mushroom Agaricus bisporus reveals mechanisms governing adaptation to a humic-rich ecological niche.</title>
        <authorList>
            <person name="Morin E."/>
            <person name="Kohler A."/>
            <person name="Baker A.R."/>
            <person name="Foulongne-Oriol M."/>
            <person name="Lombard V."/>
            <person name="Nagy L.G."/>
            <person name="Ohm R.A."/>
            <person name="Patyshakuliyeva A."/>
            <person name="Brun A."/>
            <person name="Aerts A.L."/>
            <person name="Bailey A.M."/>
            <person name="Billette C."/>
            <person name="Coutinho P.M."/>
            <person name="Deakin G."/>
            <person name="Doddapaneni H."/>
            <person name="Floudas D."/>
            <person name="Grimwood J."/>
            <person name="Hilden K."/>
            <person name="Kuees U."/>
            <person name="LaButti K.M."/>
            <person name="Lapidus A."/>
            <person name="Lindquist E.A."/>
            <person name="Lucas S.M."/>
            <person name="Murat C."/>
            <person name="Riley R.W."/>
            <person name="Salamov A.A."/>
            <person name="Schmutz J."/>
            <person name="Subramanian V."/>
            <person name="Woesten H.A.B."/>
            <person name="Xu J."/>
            <person name="Eastwood D.C."/>
            <person name="Foster G.D."/>
            <person name="Sonnenberg A.S."/>
            <person name="Cullen D."/>
            <person name="de Vries R.P."/>
            <person name="Lundell T."/>
            <person name="Hibbett D.S."/>
            <person name="Henrissat B."/>
            <person name="Burton K.S."/>
            <person name="Kerrigan R.W."/>
            <person name="Challen M.P."/>
            <person name="Grigoriev I.V."/>
            <person name="Martin F."/>
        </authorList>
    </citation>
    <scope>NUCLEOTIDE SEQUENCE [LARGE SCALE GENOMIC DNA]</scope>
    <source>
        <strain evidence="4">JB137-S8 / ATCC MYA-4627 / FGSC 10392</strain>
    </source>
</reference>
<dbReference type="PANTHER" id="PTHR31962:SF6">
    <property type="entry name" value="EISOSOME COMPONENT PIL1-DOMAIN-CONTAINING PROTEIN"/>
    <property type="match status" value="1"/>
</dbReference>
<feature type="compositionally biased region" description="Low complexity" evidence="2">
    <location>
        <begin position="741"/>
        <end position="754"/>
    </location>
</feature>
<feature type="compositionally biased region" description="Polar residues" evidence="2">
    <location>
        <begin position="426"/>
        <end position="437"/>
    </location>
</feature>
<dbReference type="HOGENOM" id="CLU_012875_0_0_1"/>
<name>K5WXX2_AGABU</name>
<dbReference type="STRING" id="597362.K5WXX2"/>
<dbReference type="eggNOG" id="ENOG502QQ1T">
    <property type="taxonomic scope" value="Eukaryota"/>
</dbReference>
<keyword evidence="1" id="KW-0175">Coiled coil</keyword>
<dbReference type="EMBL" id="JH971413">
    <property type="protein sequence ID" value="EKM75452.1"/>
    <property type="molecule type" value="Genomic_DNA"/>
</dbReference>
<gene>
    <name evidence="3" type="ORF">AGABI1DRAFT_109426</name>
</gene>
<dbReference type="Gene3D" id="1.20.1270.60">
    <property type="entry name" value="Arfaptin homology (AH) domain/BAR domain"/>
    <property type="match status" value="1"/>
</dbReference>
<dbReference type="AlphaFoldDB" id="K5WXX2"/>
<feature type="region of interest" description="Disordered" evidence="2">
    <location>
        <begin position="794"/>
        <end position="1006"/>
    </location>
</feature>
<protein>
    <submittedName>
        <fullName evidence="3">Uncharacterized protein</fullName>
    </submittedName>
</protein>
<feature type="compositionally biased region" description="Gly residues" evidence="2">
    <location>
        <begin position="937"/>
        <end position="951"/>
    </location>
</feature>
<accession>K5WXX2</accession>
<dbReference type="GO" id="GO:0006897">
    <property type="term" value="P:endocytosis"/>
    <property type="evidence" value="ECO:0007669"/>
    <property type="project" value="TreeGrafter"/>
</dbReference>
<evidence type="ECO:0000256" key="1">
    <source>
        <dbReference type="SAM" id="Coils"/>
    </source>
</evidence>
<dbReference type="OrthoDB" id="5599269at2759"/>
<evidence type="ECO:0000256" key="2">
    <source>
        <dbReference type="SAM" id="MobiDB-lite"/>
    </source>
</evidence>
<feature type="compositionally biased region" description="Polar residues" evidence="2">
    <location>
        <begin position="966"/>
        <end position="986"/>
    </location>
</feature>
<feature type="compositionally biased region" description="Low complexity" evidence="2">
    <location>
        <begin position="486"/>
        <end position="495"/>
    </location>
</feature>
<organism evidence="3 4">
    <name type="scientific">Agaricus bisporus var. burnettii (strain JB137-S8 / ATCC MYA-4627 / FGSC 10392)</name>
    <name type="common">White button mushroom</name>
    <dbReference type="NCBI Taxonomy" id="597362"/>
    <lineage>
        <taxon>Eukaryota</taxon>
        <taxon>Fungi</taxon>
        <taxon>Dikarya</taxon>
        <taxon>Basidiomycota</taxon>
        <taxon>Agaricomycotina</taxon>
        <taxon>Agaricomycetes</taxon>
        <taxon>Agaricomycetidae</taxon>
        <taxon>Agaricales</taxon>
        <taxon>Agaricineae</taxon>
        <taxon>Agaricaceae</taxon>
        <taxon>Agaricus</taxon>
    </lineage>
</organism>
<dbReference type="GO" id="GO:0005886">
    <property type="term" value="C:plasma membrane"/>
    <property type="evidence" value="ECO:0007669"/>
    <property type="project" value="TreeGrafter"/>
</dbReference>
<feature type="compositionally biased region" description="Polar residues" evidence="2">
    <location>
        <begin position="604"/>
        <end position="615"/>
    </location>
</feature>
<dbReference type="RefSeq" id="XP_007333919.1">
    <property type="nucleotide sequence ID" value="XM_007333857.1"/>
</dbReference>
<dbReference type="GeneID" id="18822725"/>
<feature type="compositionally biased region" description="Low complexity" evidence="2">
    <location>
        <begin position="616"/>
        <end position="627"/>
    </location>
</feature>